<proteinExistence type="predicted"/>
<organism evidence="1 2">
    <name type="scientific">Dulcicalothrix desertica PCC 7102</name>
    <dbReference type="NCBI Taxonomy" id="232991"/>
    <lineage>
        <taxon>Bacteria</taxon>
        <taxon>Bacillati</taxon>
        <taxon>Cyanobacteriota</taxon>
        <taxon>Cyanophyceae</taxon>
        <taxon>Nostocales</taxon>
        <taxon>Calotrichaceae</taxon>
        <taxon>Dulcicalothrix</taxon>
    </lineage>
</organism>
<reference evidence="1" key="2">
    <citation type="journal article" date="2019" name="Genome Biol. Evol.">
        <title>Day and night: Metabolic profiles and evolutionary relationships of six axenic non-marine cyanobacteria.</title>
        <authorList>
            <person name="Will S.E."/>
            <person name="Henke P."/>
            <person name="Boedeker C."/>
            <person name="Huang S."/>
            <person name="Brinkmann H."/>
            <person name="Rohde M."/>
            <person name="Jarek M."/>
            <person name="Friedl T."/>
            <person name="Seufert S."/>
            <person name="Schumacher M."/>
            <person name="Overmann J."/>
            <person name="Neumann-Schaal M."/>
            <person name="Petersen J."/>
        </authorList>
    </citation>
    <scope>NUCLEOTIDE SEQUENCE [LARGE SCALE GENOMIC DNA]</scope>
    <source>
        <strain evidence="1">PCC 7102</strain>
    </source>
</reference>
<sequence>MAVHAAKGIIANPAVKNTILGLTFKWCKIKQIGTNTSIRNRKASLRDMEAGLADFFLVDSLFNFVVDIALP</sequence>
<name>A0A3S1DCD9_9CYAN</name>
<accession>A0A3S1DCD9</accession>
<evidence type="ECO:0000313" key="1">
    <source>
        <dbReference type="EMBL" id="RUT07326.1"/>
    </source>
</evidence>
<dbReference type="Proteomes" id="UP000271624">
    <property type="component" value="Unassembled WGS sequence"/>
</dbReference>
<dbReference type="EMBL" id="RSCL01000005">
    <property type="protein sequence ID" value="RUT07326.1"/>
    <property type="molecule type" value="Genomic_DNA"/>
</dbReference>
<protein>
    <submittedName>
        <fullName evidence="1">Uncharacterized protein</fullName>
    </submittedName>
</protein>
<comment type="caution">
    <text evidence="1">The sequence shown here is derived from an EMBL/GenBank/DDBJ whole genome shotgun (WGS) entry which is preliminary data.</text>
</comment>
<dbReference type="AlphaFoldDB" id="A0A3S1DCD9"/>
<reference evidence="1" key="1">
    <citation type="submission" date="2018-12" db="EMBL/GenBank/DDBJ databases">
        <authorList>
            <person name="Will S."/>
            <person name="Neumann-Schaal M."/>
            <person name="Henke P."/>
        </authorList>
    </citation>
    <scope>NUCLEOTIDE SEQUENCE</scope>
    <source>
        <strain evidence="1">PCC 7102</strain>
    </source>
</reference>
<evidence type="ECO:0000313" key="2">
    <source>
        <dbReference type="Proteomes" id="UP000271624"/>
    </source>
</evidence>
<gene>
    <name evidence="1" type="ORF">DSM106972_025870</name>
</gene>
<keyword evidence="2" id="KW-1185">Reference proteome</keyword>